<name>A0A8D8B1E5_CULPI</name>
<sequence length="99" mass="11667">MFLNEFVRKRCVTTLSMVKMEHARFQTMIYWCLRKSTKSSSRSVLKTLQSQCLSLQLNKQRIICRLLLMAETSRSMNLLMDPLKMSSMRFKTAGILRKI</sequence>
<dbReference type="AlphaFoldDB" id="A0A8D8B1E5"/>
<evidence type="ECO:0000313" key="1">
    <source>
        <dbReference type="EMBL" id="CAG6463701.1"/>
    </source>
</evidence>
<proteinExistence type="predicted"/>
<accession>A0A8D8B1E5</accession>
<dbReference type="EMBL" id="HBUE01049155">
    <property type="protein sequence ID" value="CAG6463704.1"/>
    <property type="molecule type" value="Transcribed_RNA"/>
</dbReference>
<dbReference type="EMBL" id="HBUE01205582">
    <property type="protein sequence ID" value="CAG6531749.1"/>
    <property type="molecule type" value="Transcribed_RNA"/>
</dbReference>
<protein>
    <submittedName>
        <fullName evidence="1">(northern house mosquito) hypothetical protein</fullName>
    </submittedName>
</protein>
<organism evidence="1">
    <name type="scientific">Culex pipiens</name>
    <name type="common">House mosquito</name>
    <dbReference type="NCBI Taxonomy" id="7175"/>
    <lineage>
        <taxon>Eukaryota</taxon>
        <taxon>Metazoa</taxon>
        <taxon>Ecdysozoa</taxon>
        <taxon>Arthropoda</taxon>
        <taxon>Hexapoda</taxon>
        <taxon>Insecta</taxon>
        <taxon>Pterygota</taxon>
        <taxon>Neoptera</taxon>
        <taxon>Endopterygota</taxon>
        <taxon>Diptera</taxon>
        <taxon>Nematocera</taxon>
        <taxon>Culicoidea</taxon>
        <taxon>Culicidae</taxon>
        <taxon>Culicinae</taxon>
        <taxon>Culicini</taxon>
        <taxon>Culex</taxon>
        <taxon>Culex</taxon>
    </lineage>
</organism>
<dbReference type="EMBL" id="HBUE01049153">
    <property type="protein sequence ID" value="CAG6463701.1"/>
    <property type="molecule type" value="Transcribed_RNA"/>
</dbReference>
<dbReference type="EMBL" id="HBUE01311876">
    <property type="protein sequence ID" value="CAG6583612.1"/>
    <property type="molecule type" value="Transcribed_RNA"/>
</dbReference>
<reference evidence="1" key="1">
    <citation type="submission" date="2021-05" db="EMBL/GenBank/DDBJ databases">
        <authorList>
            <person name="Alioto T."/>
            <person name="Alioto T."/>
            <person name="Gomez Garrido J."/>
        </authorList>
    </citation>
    <scope>NUCLEOTIDE SEQUENCE</scope>
</reference>